<name>A0A7W9DUB0_9ACTN</name>
<keyword evidence="3" id="KW-1185">Reference proteome</keyword>
<sequence>MNVGTSAKGIAICGVAVVALSACSFRADQVSTGTASADARNGARPPLAVLDDPPPTRRIPYLADNPDIAAASGMDLAGARVAATDAAGSDLIALTRHGDKEVCVIATDPVVLRTGAGSCASVTAFATKGVFAVLLAKDFREVVGLVPDGVATVVAGDAHGHHTTLPVHKNAIRVPLDHVTTLTFSISGRQVVQDFTQAPTKI</sequence>
<dbReference type="EMBL" id="JACHBR010000003">
    <property type="protein sequence ID" value="MBB5631523.1"/>
    <property type="molecule type" value="Genomic_DNA"/>
</dbReference>
<reference evidence="2 3" key="1">
    <citation type="submission" date="2020-08" db="EMBL/GenBank/DDBJ databases">
        <title>Sequencing the genomes of 1000 actinobacteria strains.</title>
        <authorList>
            <person name="Klenk H.-P."/>
        </authorList>
    </citation>
    <scope>NUCLEOTIDE SEQUENCE [LARGE SCALE GENOMIC DNA]</scope>
    <source>
        <strain evidence="2 3">DSM 45790</strain>
    </source>
</reference>
<protein>
    <submittedName>
        <fullName evidence="2">Uncharacterized protein</fullName>
    </submittedName>
</protein>
<dbReference type="RefSeq" id="WP_184617998.1">
    <property type="nucleotide sequence ID" value="NZ_BOOS01000008.1"/>
</dbReference>
<dbReference type="Proteomes" id="UP000588112">
    <property type="component" value="Unassembled WGS sequence"/>
</dbReference>
<evidence type="ECO:0000313" key="3">
    <source>
        <dbReference type="Proteomes" id="UP000588112"/>
    </source>
</evidence>
<proteinExistence type="predicted"/>
<evidence type="ECO:0000313" key="2">
    <source>
        <dbReference type="EMBL" id="MBB5631523.1"/>
    </source>
</evidence>
<accession>A0A7W9DUB0</accession>
<organism evidence="2 3">
    <name type="scientific">Sphaerisporangium krabiense</name>
    <dbReference type="NCBI Taxonomy" id="763782"/>
    <lineage>
        <taxon>Bacteria</taxon>
        <taxon>Bacillati</taxon>
        <taxon>Actinomycetota</taxon>
        <taxon>Actinomycetes</taxon>
        <taxon>Streptosporangiales</taxon>
        <taxon>Streptosporangiaceae</taxon>
        <taxon>Sphaerisporangium</taxon>
    </lineage>
</organism>
<gene>
    <name evidence="2" type="ORF">BJ981_007309</name>
</gene>
<evidence type="ECO:0000256" key="1">
    <source>
        <dbReference type="SAM" id="MobiDB-lite"/>
    </source>
</evidence>
<feature type="region of interest" description="Disordered" evidence="1">
    <location>
        <begin position="34"/>
        <end position="56"/>
    </location>
</feature>
<comment type="caution">
    <text evidence="2">The sequence shown here is derived from an EMBL/GenBank/DDBJ whole genome shotgun (WGS) entry which is preliminary data.</text>
</comment>
<dbReference type="AlphaFoldDB" id="A0A7W9DUB0"/>